<gene>
    <name evidence="2" type="ORF">BATDEDRAFT_25632</name>
</gene>
<dbReference type="EMBL" id="GL882885">
    <property type="protein sequence ID" value="EGF80024.1"/>
    <property type="molecule type" value="Genomic_DNA"/>
</dbReference>
<dbReference type="InParanoid" id="F4P555"/>
<keyword evidence="1" id="KW-0472">Membrane</keyword>
<sequence length="715" mass="80632">MLIHLPPPQIVIILIPLKYVNIGHLTLLEHSPLWTIVTTPKTTTIPASFINDSKSSQESALTIRNYIMHRYFINQAEAMAMMWNYKFMHCVNGKCGCKCDKVAVRASQYQTQSNHQWPFSWNALCNLAQFTCQKESFLQISELVQPLHDAAHQHLDTRPTIPIPQKPQTASICPLEKYQMELLSCLAYYGGDISSVYNLTLCMAVQYGHLNLVALVLLLGANPEARIGRHRLSTARISPYKSALALKEATYKLNLFFESKQMLPHYNLRQKQFSRYRHNQYFRDSGSAPPSLNPQNSQHIVPYHFILAEQSHINIAVIGNTFDWNTTTTHALNNSNQNHETSQNLDSLVSENDANSFRAFTTVPDEVNLENPNALFRVGVASLFPDDSWEYDADILRSIFYQAVFSHHMPLIRILLGLDTTTLDETRQRLQSQNSWFNTKIKRGKVSYKTLSAALSCALAQNHIDIANILIKEAGVSASIEMVQSIITRAGIWRVCLGNRSRFANHLKLCIQSLNETDFQRTAAHMLKSSIELGVPGAAEAIISRCVKNEEMHRLTYPFTSTPGVSVSSLEQTSADLINAWNGLPLYASVYSGNPEATAYLLSLPSIRVSTFTVKRLRHCLWVLGIEMFVFVLFMVLVCMLGYWIGITLQAGDDSIAMNRQGSSLAQLGGMALVSLLAIFIMYRFVPFHRIVKALLLIYHFQKNYDGAEVNHNVP</sequence>
<dbReference type="SUPFAM" id="SSF48403">
    <property type="entry name" value="Ankyrin repeat"/>
    <property type="match status" value="1"/>
</dbReference>
<organism evidence="2 3">
    <name type="scientific">Batrachochytrium dendrobatidis (strain JAM81 / FGSC 10211)</name>
    <name type="common">Frog chytrid fungus</name>
    <dbReference type="NCBI Taxonomy" id="684364"/>
    <lineage>
        <taxon>Eukaryota</taxon>
        <taxon>Fungi</taxon>
        <taxon>Fungi incertae sedis</taxon>
        <taxon>Chytridiomycota</taxon>
        <taxon>Chytridiomycota incertae sedis</taxon>
        <taxon>Chytridiomycetes</taxon>
        <taxon>Rhizophydiales</taxon>
        <taxon>Rhizophydiales incertae sedis</taxon>
        <taxon>Batrachochytrium</taxon>
    </lineage>
</organism>
<accession>F4P555</accession>
<name>F4P555_BATDJ</name>
<evidence type="ECO:0000256" key="1">
    <source>
        <dbReference type="SAM" id="Phobius"/>
    </source>
</evidence>
<keyword evidence="1" id="KW-0812">Transmembrane</keyword>
<keyword evidence="3" id="KW-1185">Reference proteome</keyword>
<dbReference type="GeneID" id="18238828"/>
<protein>
    <submittedName>
        <fullName evidence="2">Uncharacterized protein</fullName>
    </submittedName>
</protein>
<dbReference type="OrthoDB" id="194358at2759"/>
<dbReference type="RefSeq" id="XP_006679491.1">
    <property type="nucleotide sequence ID" value="XM_006679428.1"/>
</dbReference>
<dbReference type="HOGENOM" id="CLU_386334_0_0_1"/>
<feature type="transmembrane region" description="Helical" evidence="1">
    <location>
        <begin position="620"/>
        <end position="645"/>
    </location>
</feature>
<evidence type="ECO:0000313" key="2">
    <source>
        <dbReference type="EMBL" id="EGF80024.1"/>
    </source>
</evidence>
<dbReference type="Proteomes" id="UP000007241">
    <property type="component" value="Unassembled WGS sequence"/>
</dbReference>
<keyword evidence="1" id="KW-1133">Transmembrane helix</keyword>
<feature type="transmembrane region" description="Helical" evidence="1">
    <location>
        <begin position="665"/>
        <end position="686"/>
    </location>
</feature>
<evidence type="ECO:0000313" key="3">
    <source>
        <dbReference type="Proteomes" id="UP000007241"/>
    </source>
</evidence>
<reference evidence="2 3" key="1">
    <citation type="submission" date="2009-12" db="EMBL/GenBank/DDBJ databases">
        <title>The draft genome of Batrachochytrium dendrobatidis.</title>
        <authorList>
            <consortium name="US DOE Joint Genome Institute (JGI-PGF)"/>
            <person name="Kuo A."/>
            <person name="Salamov A."/>
            <person name="Schmutz J."/>
            <person name="Lucas S."/>
            <person name="Pitluck S."/>
            <person name="Rosenblum E."/>
            <person name="Stajich J."/>
            <person name="Eisen M."/>
            <person name="Grigoriev I.V."/>
        </authorList>
    </citation>
    <scope>NUCLEOTIDE SEQUENCE [LARGE SCALE GENOMIC DNA]</scope>
    <source>
        <strain evidence="3">JAM81 / FGSC 10211</strain>
    </source>
</reference>
<dbReference type="InterPro" id="IPR036770">
    <property type="entry name" value="Ankyrin_rpt-contain_sf"/>
</dbReference>
<proteinExistence type="predicted"/>
<dbReference type="AlphaFoldDB" id="F4P555"/>